<keyword evidence="3" id="KW-1185">Reference proteome</keyword>
<name>A0A2P6P3H8_ROSCH</name>
<gene>
    <name evidence="2" type="ORF">RchiOBHm_Chr7g0184771</name>
</gene>
<dbReference type="EMBL" id="PDCK01000045">
    <property type="protein sequence ID" value="PRQ16486.1"/>
    <property type="molecule type" value="Genomic_DNA"/>
</dbReference>
<feature type="region of interest" description="Disordered" evidence="1">
    <location>
        <begin position="45"/>
        <end position="66"/>
    </location>
</feature>
<dbReference type="Gramene" id="PRQ16486">
    <property type="protein sequence ID" value="PRQ16486"/>
    <property type="gene ID" value="RchiOBHm_Chr7g0184771"/>
</dbReference>
<comment type="caution">
    <text evidence="2">The sequence shown here is derived from an EMBL/GenBank/DDBJ whole genome shotgun (WGS) entry which is preliminary data.</text>
</comment>
<evidence type="ECO:0000256" key="1">
    <source>
        <dbReference type="SAM" id="MobiDB-lite"/>
    </source>
</evidence>
<evidence type="ECO:0000313" key="3">
    <source>
        <dbReference type="Proteomes" id="UP000238479"/>
    </source>
</evidence>
<organism evidence="2 3">
    <name type="scientific">Rosa chinensis</name>
    <name type="common">China rose</name>
    <dbReference type="NCBI Taxonomy" id="74649"/>
    <lineage>
        <taxon>Eukaryota</taxon>
        <taxon>Viridiplantae</taxon>
        <taxon>Streptophyta</taxon>
        <taxon>Embryophyta</taxon>
        <taxon>Tracheophyta</taxon>
        <taxon>Spermatophyta</taxon>
        <taxon>Magnoliopsida</taxon>
        <taxon>eudicotyledons</taxon>
        <taxon>Gunneridae</taxon>
        <taxon>Pentapetalae</taxon>
        <taxon>rosids</taxon>
        <taxon>fabids</taxon>
        <taxon>Rosales</taxon>
        <taxon>Rosaceae</taxon>
        <taxon>Rosoideae</taxon>
        <taxon>Rosoideae incertae sedis</taxon>
        <taxon>Rosa</taxon>
    </lineage>
</organism>
<accession>A0A2P6P3H8</accession>
<proteinExistence type="predicted"/>
<sequence length="66" mass="7000">MYSNFKKAISHIFTEYLYSAVEICIVLDDSGPSSAFNGDAAVATSLKTNPKDGKGGDGDDPEQAKL</sequence>
<dbReference type="AlphaFoldDB" id="A0A2P6P3H8"/>
<feature type="compositionally biased region" description="Basic and acidic residues" evidence="1">
    <location>
        <begin position="49"/>
        <end position="66"/>
    </location>
</feature>
<evidence type="ECO:0000313" key="2">
    <source>
        <dbReference type="EMBL" id="PRQ16486.1"/>
    </source>
</evidence>
<dbReference type="STRING" id="74649.A0A2P6P3H8"/>
<dbReference type="Proteomes" id="UP000238479">
    <property type="component" value="Chromosome 7"/>
</dbReference>
<protein>
    <submittedName>
        <fullName evidence="2">Uncharacterized protein</fullName>
    </submittedName>
</protein>
<reference evidence="2 3" key="1">
    <citation type="journal article" date="2018" name="Nat. Genet.">
        <title>The Rosa genome provides new insights in the design of modern roses.</title>
        <authorList>
            <person name="Bendahmane M."/>
        </authorList>
    </citation>
    <scope>NUCLEOTIDE SEQUENCE [LARGE SCALE GENOMIC DNA]</scope>
    <source>
        <strain evidence="3">cv. Old Blush</strain>
    </source>
</reference>